<comment type="similarity">
    <text evidence="2">Belongs to the snRNP Sm proteins family.</text>
</comment>
<evidence type="ECO:0000256" key="2">
    <source>
        <dbReference type="ARBA" id="ARBA00006850"/>
    </source>
</evidence>
<dbReference type="GO" id="GO:0000932">
    <property type="term" value="C:P-body"/>
    <property type="evidence" value="ECO:0007669"/>
    <property type="project" value="TreeGrafter"/>
</dbReference>
<keyword evidence="6" id="KW-0508">mRNA splicing</keyword>
<accession>L2GXT9</accession>
<dbReference type="GO" id="GO:0046540">
    <property type="term" value="C:U4/U6 x U5 tri-snRNP complex"/>
    <property type="evidence" value="ECO:0007669"/>
    <property type="project" value="TreeGrafter"/>
</dbReference>
<dbReference type="GeneID" id="19877986"/>
<protein>
    <recommendedName>
        <fullName evidence="9">Sm domain-containing protein</fullName>
    </recommendedName>
</protein>
<dbReference type="PANTHER" id="PTHR13829">
    <property type="entry name" value="SNRNP CORE PROTEIN FAMILY MEMBER"/>
    <property type="match status" value="1"/>
</dbReference>
<dbReference type="OrthoDB" id="10256176at2759"/>
<dbReference type="GO" id="GO:0005688">
    <property type="term" value="C:U6 snRNP"/>
    <property type="evidence" value="ECO:0007669"/>
    <property type="project" value="TreeGrafter"/>
</dbReference>
<dbReference type="InterPro" id="IPR001163">
    <property type="entry name" value="Sm_dom_euk/arc"/>
</dbReference>
<evidence type="ECO:0000256" key="4">
    <source>
        <dbReference type="ARBA" id="ARBA00022728"/>
    </source>
</evidence>
<dbReference type="SMART" id="SM00651">
    <property type="entry name" value="Sm"/>
    <property type="match status" value="1"/>
</dbReference>
<dbReference type="EMBL" id="GL877404">
    <property type="protein sequence ID" value="ELA48486.1"/>
    <property type="molecule type" value="Genomic_DNA"/>
</dbReference>
<evidence type="ECO:0000313" key="10">
    <source>
        <dbReference type="EMBL" id="ELA48486.1"/>
    </source>
</evidence>
<comment type="subcellular location">
    <subcellularLocation>
        <location evidence="1">Nucleus</location>
    </subcellularLocation>
</comment>
<dbReference type="OMA" id="DNISCTD"/>
<dbReference type="GO" id="GO:0071013">
    <property type="term" value="C:catalytic step 2 spliceosome"/>
    <property type="evidence" value="ECO:0007669"/>
    <property type="project" value="TreeGrafter"/>
</dbReference>
<dbReference type="Pfam" id="PF01423">
    <property type="entry name" value="LSM"/>
    <property type="match status" value="1"/>
</dbReference>
<dbReference type="GO" id="GO:0003723">
    <property type="term" value="F:RNA binding"/>
    <property type="evidence" value="ECO:0007669"/>
    <property type="project" value="UniProtKB-KW"/>
</dbReference>
<keyword evidence="5" id="KW-0694">RNA-binding</keyword>
<dbReference type="GO" id="GO:1990726">
    <property type="term" value="C:Lsm1-7-Pat1 complex"/>
    <property type="evidence" value="ECO:0007669"/>
    <property type="project" value="TreeGrafter"/>
</dbReference>
<dbReference type="GO" id="GO:0071011">
    <property type="term" value="C:precatalytic spliceosome"/>
    <property type="evidence" value="ECO:0007669"/>
    <property type="project" value="TreeGrafter"/>
</dbReference>
<keyword evidence="8" id="KW-0687">Ribonucleoprotein</keyword>
<dbReference type="HOGENOM" id="CLU_130474_4_0_1"/>
<keyword evidence="4" id="KW-0747">Spliceosome</keyword>
<dbReference type="AlphaFoldDB" id="L2GXT9"/>
<keyword evidence="7" id="KW-0539">Nucleus</keyword>
<dbReference type="InParanoid" id="L2GXT9"/>
<dbReference type="STRING" id="948595.L2GXT9"/>
<evidence type="ECO:0000256" key="1">
    <source>
        <dbReference type="ARBA" id="ARBA00004123"/>
    </source>
</evidence>
<dbReference type="SUPFAM" id="SSF50182">
    <property type="entry name" value="Sm-like ribonucleoproteins"/>
    <property type="match status" value="1"/>
</dbReference>
<name>L2GXT9_VAVCU</name>
<dbReference type="VEuPathDB" id="MicrosporidiaDB:VCUG_00095"/>
<dbReference type="PANTHER" id="PTHR13829:SF2">
    <property type="entry name" value="U6 SNRNA-ASSOCIATED SM-LIKE PROTEIN LSM2"/>
    <property type="match status" value="1"/>
</dbReference>
<dbReference type="FunCoup" id="L2GXT9">
    <property type="interactions" value="273"/>
</dbReference>
<keyword evidence="11" id="KW-1185">Reference proteome</keyword>
<evidence type="ECO:0000256" key="7">
    <source>
        <dbReference type="ARBA" id="ARBA00023242"/>
    </source>
</evidence>
<dbReference type="InterPro" id="IPR016654">
    <property type="entry name" value="U6_snRNA_Lsm2"/>
</dbReference>
<evidence type="ECO:0000256" key="3">
    <source>
        <dbReference type="ARBA" id="ARBA00022664"/>
    </source>
</evidence>
<proteinExistence type="inferred from homology"/>
<dbReference type="Gene3D" id="2.30.30.100">
    <property type="match status" value="1"/>
</dbReference>
<reference evidence="11" key="1">
    <citation type="submission" date="2011-03" db="EMBL/GenBank/DDBJ databases">
        <title>The genome sequence of Vavraia culicis strain floridensis.</title>
        <authorList>
            <consortium name="The Broad Institute Genome Sequencing Platform"/>
            <person name="Cuomo C."/>
            <person name="Becnel J."/>
            <person name="Sanscrainte N."/>
            <person name="Young S.K."/>
            <person name="Zeng Q."/>
            <person name="Gargeya S."/>
            <person name="Fitzgerald M."/>
            <person name="Haas B."/>
            <person name="Abouelleil A."/>
            <person name="Alvarado L."/>
            <person name="Arachchi H.M."/>
            <person name="Berlin A."/>
            <person name="Chapman S.B."/>
            <person name="Gearin G."/>
            <person name="Goldberg J."/>
            <person name="Griggs A."/>
            <person name="Gujja S."/>
            <person name="Hansen M."/>
            <person name="Heiman D."/>
            <person name="Howarth C."/>
            <person name="Larimer J."/>
            <person name="Lui A."/>
            <person name="MacDonald P.J.P."/>
            <person name="McCowen C."/>
            <person name="Montmayeur A."/>
            <person name="Murphy C."/>
            <person name="Neiman D."/>
            <person name="Pearson M."/>
            <person name="Priest M."/>
            <person name="Roberts A."/>
            <person name="Saif S."/>
            <person name="Shea T."/>
            <person name="Sisk P."/>
            <person name="Stolte C."/>
            <person name="Sykes S."/>
            <person name="Wortman J."/>
            <person name="Nusbaum C."/>
            <person name="Birren B."/>
        </authorList>
    </citation>
    <scope>NUCLEOTIDE SEQUENCE [LARGE SCALE GENOMIC DNA]</scope>
    <source>
        <strain evidence="11">floridensis</strain>
    </source>
</reference>
<sequence length="108" mass="12145">MIFYMLFKKNINKNITVELKNGLVISGKLLSCDVFLNIKLSDVAIEDLENFKGLSGVATLSIRGSCVKYIKLEKDENSIASLLDTTRNRFIVNEMREEAEKEGDPQTA</sequence>
<dbReference type="InterPro" id="IPR010920">
    <property type="entry name" value="LSM_dom_sf"/>
</dbReference>
<evidence type="ECO:0000256" key="8">
    <source>
        <dbReference type="ARBA" id="ARBA00023274"/>
    </source>
</evidence>
<dbReference type="Proteomes" id="UP000011081">
    <property type="component" value="Unassembled WGS sequence"/>
</dbReference>
<evidence type="ECO:0000256" key="6">
    <source>
        <dbReference type="ARBA" id="ARBA00023187"/>
    </source>
</evidence>
<dbReference type="GO" id="GO:0000398">
    <property type="term" value="P:mRNA splicing, via spliceosome"/>
    <property type="evidence" value="ECO:0007669"/>
    <property type="project" value="TreeGrafter"/>
</dbReference>
<organism evidence="10 11">
    <name type="scientific">Vavraia culicis (isolate floridensis)</name>
    <name type="common">Microsporidian parasite</name>
    <dbReference type="NCBI Taxonomy" id="948595"/>
    <lineage>
        <taxon>Eukaryota</taxon>
        <taxon>Fungi</taxon>
        <taxon>Fungi incertae sedis</taxon>
        <taxon>Microsporidia</taxon>
        <taxon>Pleistophoridae</taxon>
        <taxon>Vavraia</taxon>
    </lineage>
</organism>
<keyword evidence="3" id="KW-0507">mRNA processing</keyword>
<dbReference type="RefSeq" id="XP_008073115.1">
    <property type="nucleotide sequence ID" value="XM_008074924.1"/>
</dbReference>
<evidence type="ECO:0000259" key="9">
    <source>
        <dbReference type="SMART" id="SM00651"/>
    </source>
</evidence>
<feature type="domain" description="Sm" evidence="9">
    <location>
        <begin position="5"/>
        <end position="72"/>
    </location>
</feature>
<evidence type="ECO:0000313" key="11">
    <source>
        <dbReference type="Proteomes" id="UP000011081"/>
    </source>
</evidence>
<gene>
    <name evidence="10" type="ORF">VCUG_00095</name>
</gene>
<evidence type="ECO:0000256" key="5">
    <source>
        <dbReference type="ARBA" id="ARBA00022884"/>
    </source>
</evidence>